<name>A0A815YD64_9BILA</name>
<organism evidence="1 2">
    <name type="scientific">Adineta steineri</name>
    <dbReference type="NCBI Taxonomy" id="433720"/>
    <lineage>
        <taxon>Eukaryota</taxon>
        <taxon>Metazoa</taxon>
        <taxon>Spiralia</taxon>
        <taxon>Gnathifera</taxon>
        <taxon>Rotifera</taxon>
        <taxon>Eurotatoria</taxon>
        <taxon>Bdelloidea</taxon>
        <taxon>Adinetida</taxon>
        <taxon>Adinetidae</taxon>
        <taxon>Adineta</taxon>
    </lineage>
</organism>
<reference evidence="1" key="1">
    <citation type="submission" date="2021-02" db="EMBL/GenBank/DDBJ databases">
        <authorList>
            <person name="Nowell W R."/>
        </authorList>
    </citation>
    <scope>NUCLEOTIDE SEQUENCE</scope>
</reference>
<feature type="non-terminal residue" evidence="1">
    <location>
        <position position="1"/>
    </location>
</feature>
<dbReference type="AlphaFoldDB" id="A0A815YD64"/>
<accession>A0A815YD64</accession>
<sequence>RRYLFTGAEIYFSSSDDDGSDDDVIIGGLKRRGRRDDKRSFGKDVSVVILVKPVSLVSELLPAHIPQILINRERLPH</sequence>
<protein>
    <submittedName>
        <fullName evidence="1">Uncharacterized protein</fullName>
    </submittedName>
</protein>
<evidence type="ECO:0000313" key="1">
    <source>
        <dbReference type="EMBL" id="CAF1569329.1"/>
    </source>
</evidence>
<dbReference type="EMBL" id="CAJNOG010008595">
    <property type="protein sequence ID" value="CAF1569329.1"/>
    <property type="molecule type" value="Genomic_DNA"/>
</dbReference>
<gene>
    <name evidence="1" type="ORF">JYZ213_LOCUS47274</name>
</gene>
<evidence type="ECO:0000313" key="2">
    <source>
        <dbReference type="Proteomes" id="UP000663845"/>
    </source>
</evidence>
<comment type="caution">
    <text evidence="1">The sequence shown here is derived from an EMBL/GenBank/DDBJ whole genome shotgun (WGS) entry which is preliminary data.</text>
</comment>
<feature type="non-terminal residue" evidence="1">
    <location>
        <position position="77"/>
    </location>
</feature>
<dbReference type="Proteomes" id="UP000663845">
    <property type="component" value="Unassembled WGS sequence"/>
</dbReference>
<proteinExistence type="predicted"/>